<evidence type="ECO:0000313" key="3">
    <source>
        <dbReference type="Proteomes" id="UP000053791"/>
    </source>
</evidence>
<comment type="caution">
    <text evidence="2">The sequence shown here is derived from an EMBL/GenBank/DDBJ whole genome shotgun (WGS) entry which is preliminary data.</text>
</comment>
<dbReference type="InterPro" id="IPR021497">
    <property type="entry name" value="GTA_holin_3TM"/>
</dbReference>
<evidence type="ECO:0000256" key="1">
    <source>
        <dbReference type="SAM" id="Phobius"/>
    </source>
</evidence>
<dbReference type="Pfam" id="PF11351">
    <property type="entry name" value="GTA_holin_3TM"/>
    <property type="match status" value="1"/>
</dbReference>
<feature type="transmembrane region" description="Helical" evidence="1">
    <location>
        <begin position="74"/>
        <end position="94"/>
    </location>
</feature>
<proteinExistence type="predicted"/>
<keyword evidence="1" id="KW-1133">Transmembrane helix</keyword>
<sequence>MGLISTVLTLLFGGERNVLRETAEVFRENAESGADRAAVVKGQAMAQFAAEFATPEKGRFDRFMDGVNRLPRPALALGTLGLFVAAMVNPLWFAEHMQGLALVPEPLWWLLGVVVSFYFGARHQAKAQELQREVAGAMFKAPQVVANIAALRAMRAGDVGAANPGTDSVVAQSSVEPDANPALDDWRRLRQI</sequence>
<evidence type="ECO:0000313" key="2">
    <source>
        <dbReference type="EMBL" id="KUJ85845.1"/>
    </source>
</evidence>
<dbReference type="EMBL" id="LQBQ01000001">
    <property type="protein sequence ID" value="KUJ85845.1"/>
    <property type="molecule type" value="Genomic_DNA"/>
</dbReference>
<dbReference type="AlphaFoldDB" id="A0A124F5N9"/>
<dbReference type="RefSeq" id="WP_068344110.1">
    <property type="nucleotide sequence ID" value="NZ_LQBQ01000001.1"/>
</dbReference>
<name>A0A124F5N9_9RHOB</name>
<reference evidence="2 3" key="1">
    <citation type="submission" date="2015-12" db="EMBL/GenBank/DDBJ databases">
        <authorList>
            <person name="Shamseldin A."/>
            <person name="Moawad H."/>
            <person name="Abd El-Rahim W.M."/>
            <person name="Sadowsky M.J."/>
        </authorList>
    </citation>
    <scope>NUCLEOTIDE SEQUENCE [LARGE SCALE GENOMIC DNA]</scope>
    <source>
        <strain evidence="2 3">ZGT118</strain>
    </source>
</reference>
<organism evidence="2 3">
    <name type="scientific">Ruegeria marisrubri</name>
    <dbReference type="NCBI Taxonomy" id="1685379"/>
    <lineage>
        <taxon>Bacteria</taxon>
        <taxon>Pseudomonadati</taxon>
        <taxon>Pseudomonadota</taxon>
        <taxon>Alphaproteobacteria</taxon>
        <taxon>Rhodobacterales</taxon>
        <taxon>Roseobacteraceae</taxon>
        <taxon>Ruegeria</taxon>
    </lineage>
</organism>
<protein>
    <submittedName>
        <fullName evidence="2">Carboxylesterase</fullName>
    </submittedName>
</protein>
<dbReference type="STRING" id="1685379.AVO45_02380"/>
<keyword evidence="1" id="KW-0812">Transmembrane</keyword>
<keyword evidence="1" id="KW-0472">Membrane</keyword>
<accession>A0A124F5N9</accession>
<keyword evidence="3" id="KW-1185">Reference proteome</keyword>
<feature type="transmembrane region" description="Helical" evidence="1">
    <location>
        <begin position="106"/>
        <end position="121"/>
    </location>
</feature>
<dbReference type="Proteomes" id="UP000053791">
    <property type="component" value="Unassembled WGS sequence"/>
</dbReference>
<gene>
    <name evidence="2" type="ORF">AVO45_02380</name>
</gene>
<dbReference type="OrthoDB" id="7355053at2"/>